<feature type="domain" description="Syntaxin N-terminal" evidence="2">
    <location>
        <begin position="46"/>
        <end position="159"/>
    </location>
</feature>
<dbReference type="GO" id="GO:0016020">
    <property type="term" value="C:membrane"/>
    <property type="evidence" value="ECO:0007669"/>
    <property type="project" value="InterPro"/>
</dbReference>
<name>A0A8S9PNW9_BRACR</name>
<dbReference type="EMBL" id="QGKX02001521">
    <property type="protein sequence ID" value="KAF3514403.1"/>
    <property type="molecule type" value="Genomic_DNA"/>
</dbReference>
<gene>
    <name evidence="3" type="ORF">F2Q69_00001647</name>
</gene>
<sequence length="173" mass="20286">MTESFLTQEASQKRQHVERRSPSRNPLWFRRRDRNHQNPNRRDHSSLTRLHNLNEETKSTNSAKILRGFRDMMEFNIVFISRKANAVQTLIDENRRTGSCVDMTRVSITNGVRVKLRETMSEFHRFRERIFAEYIEDGSTFLATGEDPSNEDMEKMISGNGLVMTFEVKPDMG</sequence>
<dbReference type="Proteomes" id="UP000712600">
    <property type="component" value="Unassembled WGS sequence"/>
</dbReference>
<organism evidence="3 4">
    <name type="scientific">Brassica cretica</name>
    <name type="common">Mustard</name>
    <dbReference type="NCBI Taxonomy" id="69181"/>
    <lineage>
        <taxon>Eukaryota</taxon>
        <taxon>Viridiplantae</taxon>
        <taxon>Streptophyta</taxon>
        <taxon>Embryophyta</taxon>
        <taxon>Tracheophyta</taxon>
        <taxon>Spermatophyta</taxon>
        <taxon>Magnoliopsida</taxon>
        <taxon>eudicotyledons</taxon>
        <taxon>Gunneridae</taxon>
        <taxon>Pentapetalae</taxon>
        <taxon>rosids</taxon>
        <taxon>malvids</taxon>
        <taxon>Brassicales</taxon>
        <taxon>Brassicaceae</taxon>
        <taxon>Brassiceae</taxon>
        <taxon>Brassica</taxon>
    </lineage>
</organism>
<evidence type="ECO:0000313" key="3">
    <source>
        <dbReference type="EMBL" id="KAF3514403.1"/>
    </source>
</evidence>
<evidence type="ECO:0000259" key="2">
    <source>
        <dbReference type="Pfam" id="PF00804"/>
    </source>
</evidence>
<feature type="compositionally biased region" description="Polar residues" evidence="1">
    <location>
        <begin position="1"/>
        <end position="10"/>
    </location>
</feature>
<dbReference type="AlphaFoldDB" id="A0A8S9PNW9"/>
<dbReference type="InterPro" id="IPR006011">
    <property type="entry name" value="Syntaxin_N"/>
</dbReference>
<comment type="caution">
    <text evidence="3">The sequence shown here is derived from an EMBL/GenBank/DDBJ whole genome shotgun (WGS) entry which is preliminary data.</text>
</comment>
<accession>A0A8S9PNW9</accession>
<dbReference type="Gene3D" id="1.20.58.70">
    <property type="match status" value="1"/>
</dbReference>
<evidence type="ECO:0000313" key="4">
    <source>
        <dbReference type="Proteomes" id="UP000712600"/>
    </source>
</evidence>
<reference evidence="3" key="1">
    <citation type="submission" date="2019-12" db="EMBL/GenBank/DDBJ databases">
        <title>Genome sequencing and annotation of Brassica cretica.</title>
        <authorList>
            <person name="Studholme D.J."/>
            <person name="Sarris P."/>
        </authorList>
    </citation>
    <scope>NUCLEOTIDE SEQUENCE</scope>
    <source>
        <strain evidence="3">PFS-109/04</strain>
        <tissue evidence="3">Leaf</tissue>
    </source>
</reference>
<protein>
    <recommendedName>
        <fullName evidence="2">Syntaxin N-terminal domain-containing protein</fullName>
    </recommendedName>
</protein>
<proteinExistence type="predicted"/>
<evidence type="ECO:0000256" key="1">
    <source>
        <dbReference type="SAM" id="MobiDB-lite"/>
    </source>
</evidence>
<dbReference type="Pfam" id="PF00804">
    <property type="entry name" value="Syntaxin"/>
    <property type="match status" value="1"/>
</dbReference>
<feature type="region of interest" description="Disordered" evidence="1">
    <location>
        <begin position="1"/>
        <end position="45"/>
    </location>
</feature>